<reference evidence="7 8" key="1">
    <citation type="submission" date="2015-07" db="EMBL/GenBank/DDBJ databases">
        <title>The genome of Habropoda laboriosa.</title>
        <authorList>
            <person name="Pan H."/>
            <person name="Kapheim K."/>
        </authorList>
    </citation>
    <scope>NUCLEOTIDE SEQUENCE [LARGE SCALE GENOMIC DNA]</scope>
    <source>
        <strain evidence="7">0110345459</strain>
    </source>
</reference>
<dbReference type="InterPro" id="IPR051940">
    <property type="entry name" value="Chitin_bind-dev_reg"/>
</dbReference>
<dbReference type="AlphaFoldDB" id="A0A0L7R6M2"/>
<dbReference type="OrthoDB" id="6020543at2759"/>
<accession>A0A0L7R6M2</accession>
<gene>
    <name evidence="7" type="ORF">WH47_08918</name>
</gene>
<proteinExistence type="predicted"/>
<dbReference type="PROSITE" id="PS50940">
    <property type="entry name" value="CHIT_BIND_II"/>
    <property type="match status" value="1"/>
</dbReference>
<dbReference type="InterPro" id="IPR036508">
    <property type="entry name" value="Chitin-bd_dom_sf"/>
</dbReference>
<dbReference type="Pfam" id="PF01607">
    <property type="entry name" value="CBM_14"/>
    <property type="match status" value="1"/>
</dbReference>
<dbReference type="Gene3D" id="2.170.140.10">
    <property type="entry name" value="Chitin binding domain"/>
    <property type="match status" value="1"/>
</dbReference>
<name>A0A0L7R6M2_9HYME</name>
<evidence type="ECO:0000256" key="5">
    <source>
        <dbReference type="ARBA" id="ARBA00023180"/>
    </source>
</evidence>
<dbReference type="SMART" id="SM00494">
    <property type="entry name" value="ChtBD2"/>
    <property type="match status" value="1"/>
</dbReference>
<evidence type="ECO:0000256" key="1">
    <source>
        <dbReference type="ARBA" id="ARBA00022669"/>
    </source>
</evidence>
<evidence type="ECO:0000313" key="7">
    <source>
        <dbReference type="EMBL" id="KOC66525.1"/>
    </source>
</evidence>
<dbReference type="SUPFAM" id="SSF57625">
    <property type="entry name" value="Invertebrate chitin-binding proteins"/>
    <property type="match status" value="1"/>
</dbReference>
<evidence type="ECO:0000256" key="2">
    <source>
        <dbReference type="ARBA" id="ARBA00022729"/>
    </source>
</evidence>
<dbReference type="Proteomes" id="UP000053825">
    <property type="component" value="Unassembled WGS sequence"/>
</dbReference>
<evidence type="ECO:0000259" key="6">
    <source>
        <dbReference type="PROSITE" id="PS50940"/>
    </source>
</evidence>
<dbReference type="PANTHER" id="PTHR23301">
    <property type="entry name" value="CHITIN BINDING PERITROPHIN-A"/>
    <property type="match status" value="1"/>
</dbReference>
<keyword evidence="3" id="KW-0677">Repeat</keyword>
<feature type="domain" description="Chitin-binding type-2" evidence="6">
    <location>
        <begin position="63"/>
        <end position="119"/>
    </location>
</feature>
<keyword evidence="5" id="KW-0325">Glycoprotein</keyword>
<evidence type="ECO:0000313" key="8">
    <source>
        <dbReference type="Proteomes" id="UP000053825"/>
    </source>
</evidence>
<dbReference type="EMBL" id="KQ414646">
    <property type="protein sequence ID" value="KOC66525.1"/>
    <property type="molecule type" value="Genomic_DNA"/>
</dbReference>
<keyword evidence="4" id="KW-1015">Disulfide bond</keyword>
<dbReference type="InterPro" id="IPR002557">
    <property type="entry name" value="Chitin-bd_dom"/>
</dbReference>
<evidence type="ECO:0000256" key="3">
    <source>
        <dbReference type="ARBA" id="ARBA00022737"/>
    </source>
</evidence>
<keyword evidence="2" id="KW-0732">Signal</keyword>
<dbReference type="GO" id="GO:0005576">
    <property type="term" value="C:extracellular region"/>
    <property type="evidence" value="ECO:0007669"/>
    <property type="project" value="InterPro"/>
</dbReference>
<evidence type="ECO:0000256" key="4">
    <source>
        <dbReference type="ARBA" id="ARBA00023157"/>
    </source>
</evidence>
<keyword evidence="8" id="KW-1185">Reference proteome</keyword>
<dbReference type="GO" id="GO:0008061">
    <property type="term" value="F:chitin binding"/>
    <property type="evidence" value="ECO:0007669"/>
    <property type="project" value="UniProtKB-KW"/>
</dbReference>
<sequence length="129" mass="14297">MECPFAVGHSERLMFNVELEICDWAVNVPNRSCSRNDGRGLVPVVADSLSSTSSAPYDLRALVKECPSTGTIYISHETDCHEYYECDNGEKKLHHCNENLIFNPYVEACDYPSSVDCITTGYVTGPPAQ</sequence>
<protein>
    <recommendedName>
        <fullName evidence="6">Chitin-binding type-2 domain-containing protein</fullName>
    </recommendedName>
</protein>
<organism evidence="7 8">
    <name type="scientific">Habropoda laboriosa</name>
    <dbReference type="NCBI Taxonomy" id="597456"/>
    <lineage>
        <taxon>Eukaryota</taxon>
        <taxon>Metazoa</taxon>
        <taxon>Ecdysozoa</taxon>
        <taxon>Arthropoda</taxon>
        <taxon>Hexapoda</taxon>
        <taxon>Insecta</taxon>
        <taxon>Pterygota</taxon>
        <taxon>Neoptera</taxon>
        <taxon>Endopterygota</taxon>
        <taxon>Hymenoptera</taxon>
        <taxon>Apocrita</taxon>
        <taxon>Aculeata</taxon>
        <taxon>Apoidea</taxon>
        <taxon>Anthophila</taxon>
        <taxon>Apidae</taxon>
        <taxon>Habropoda</taxon>
    </lineage>
</organism>
<keyword evidence="1" id="KW-0147">Chitin-binding</keyword>
<dbReference type="PANTHER" id="PTHR23301:SF0">
    <property type="entry name" value="CHITIN-BINDING TYPE-2 DOMAIN-CONTAINING PROTEIN-RELATED"/>
    <property type="match status" value="1"/>
</dbReference>